<proteinExistence type="predicted"/>
<sequence>MTGLNIVYEDDVLLVVDKPSGLLMHPSWLDRRETDTLAGRAKAYLAQQSEGAKVHTVHRLDRPTSGLVVMCKDDHAAKALVEQFQEKTVNKRYWAICRGFAPVAETLDYPLIEEHDRIADKFADSDKPAQEAITEFRRLGITELAIPVSRYPKMRLSWMECVPVTGRKHQIRRHLKHLRYPILGDTRHGCRHLNRAVEGSFGELFMGLRAVEMSFQHPVTNELMTFNVGADNVWSCWLDRLGWSFPGSP</sequence>
<dbReference type="GO" id="GO:0003723">
    <property type="term" value="F:RNA binding"/>
    <property type="evidence" value="ECO:0007669"/>
    <property type="project" value="InterPro"/>
</dbReference>
<accession>A4BJ00</accession>
<dbReference type="Pfam" id="PF00849">
    <property type="entry name" value="PseudoU_synth_2"/>
    <property type="match status" value="1"/>
</dbReference>
<evidence type="ECO:0000256" key="4">
    <source>
        <dbReference type="ARBA" id="ARBA00037670"/>
    </source>
</evidence>
<dbReference type="GO" id="GO:0008033">
    <property type="term" value="P:tRNA processing"/>
    <property type="evidence" value="ECO:0007669"/>
    <property type="project" value="UniProtKB-KW"/>
</dbReference>
<evidence type="ECO:0000256" key="5">
    <source>
        <dbReference type="ARBA" id="ARBA00038943"/>
    </source>
</evidence>
<reference evidence="11 12" key="1">
    <citation type="submission" date="2006-02" db="EMBL/GenBank/DDBJ databases">
        <authorList>
            <person name="Pinhassi J."/>
            <person name="Pedros-Alio C."/>
            <person name="Ferriera S."/>
            <person name="Johnson J."/>
            <person name="Kravitz S."/>
            <person name="Halpern A."/>
            <person name="Remington K."/>
            <person name="Beeson K."/>
            <person name="Tran B."/>
            <person name="Rogers Y.-H."/>
            <person name="Friedman R."/>
            <person name="Venter J.C."/>
        </authorList>
    </citation>
    <scope>NUCLEOTIDE SEQUENCE [LARGE SCALE GENOMIC DNA]</scope>
    <source>
        <strain evidence="11 12">MED297</strain>
    </source>
</reference>
<gene>
    <name evidence="11" type="ORF">MED297_15425</name>
</gene>
<dbReference type="InterPro" id="IPR020103">
    <property type="entry name" value="PsdUridine_synth_cat_dom_sf"/>
</dbReference>
<dbReference type="RefSeq" id="WP_008043206.1">
    <property type="nucleotide sequence ID" value="NZ_CH724150.1"/>
</dbReference>
<comment type="caution">
    <text evidence="11">The sequence shown here is derived from an EMBL/GenBank/DDBJ whole genome shotgun (WGS) entry which is preliminary data.</text>
</comment>
<evidence type="ECO:0000313" key="12">
    <source>
        <dbReference type="Proteomes" id="UP000005953"/>
    </source>
</evidence>
<evidence type="ECO:0000256" key="7">
    <source>
        <dbReference type="ARBA" id="ARBA00041803"/>
    </source>
</evidence>
<dbReference type="SUPFAM" id="SSF55120">
    <property type="entry name" value="Pseudouridine synthase"/>
    <property type="match status" value="1"/>
</dbReference>
<evidence type="ECO:0000313" key="11">
    <source>
        <dbReference type="EMBL" id="EAR07933.1"/>
    </source>
</evidence>
<keyword evidence="12" id="KW-1185">Reference proteome</keyword>
<dbReference type="PROSITE" id="PS01129">
    <property type="entry name" value="PSI_RLU"/>
    <property type="match status" value="1"/>
</dbReference>
<evidence type="ECO:0000256" key="1">
    <source>
        <dbReference type="ARBA" id="ARBA00022694"/>
    </source>
</evidence>
<dbReference type="OrthoDB" id="9807829at2"/>
<dbReference type="EC" id="5.4.99.26" evidence="5"/>
<dbReference type="InterPro" id="IPR006145">
    <property type="entry name" value="PsdUridine_synth_RsuA/RluA"/>
</dbReference>
<evidence type="ECO:0000259" key="10">
    <source>
        <dbReference type="Pfam" id="PF00849"/>
    </source>
</evidence>
<evidence type="ECO:0000256" key="3">
    <source>
        <dbReference type="ARBA" id="ARBA00036607"/>
    </source>
</evidence>
<dbReference type="PANTHER" id="PTHR21600">
    <property type="entry name" value="MITOCHONDRIAL RNA PSEUDOURIDINE SYNTHASE"/>
    <property type="match status" value="1"/>
</dbReference>
<comment type="catalytic activity">
    <reaction evidence="3">
        <text>uridine(65) in tRNA = pseudouridine(65) in tRNA</text>
        <dbReference type="Rhea" id="RHEA:42536"/>
        <dbReference type="Rhea" id="RHEA-COMP:10103"/>
        <dbReference type="Rhea" id="RHEA-COMP:10104"/>
        <dbReference type="ChEBI" id="CHEBI:65314"/>
        <dbReference type="ChEBI" id="CHEBI:65315"/>
        <dbReference type="EC" id="5.4.99.26"/>
    </reaction>
</comment>
<evidence type="ECO:0000256" key="2">
    <source>
        <dbReference type="ARBA" id="ARBA00023235"/>
    </source>
</evidence>
<organism evidence="11 12">
    <name type="scientific">Reinekea blandensis MED297</name>
    <dbReference type="NCBI Taxonomy" id="314283"/>
    <lineage>
        <taxon>Bacteria</taxon>
        <taxon>Pseudomonadati</taxon>
        <taxon>Pseudomonadota</taxon>
        <taxon>Gammaproteobacteria</taxon>
        <taxon>Oceanospirillales</taxon>
        <taxon>Saccharospirillaceae</taxon>
        <taxon>Reinekea</taxon>
    </lineage>
</organism>
<keyword evidence="2" id="KW-0413">Isomerase</keyword>
<evidence type="ECO:0000256" key="6">
    <source>
        <dbReference type="ARBA" id="ARBA00040675"/>
    </source>
</evidence>
<dbReference type="HOGENOM" id="CLU_016902_11_4_6"/>
<dbReference type="STRING" id="314283.MED297_15425"/>
<dbReference type="InterPro" id="IPR006224">
    <property type="entry name" value="PsdUridine_synth_RluA-like_CS"/>
</dbReference>
<dbReference type="GO" id="GO:0160149">
    <property type="term" value="F:tRNA pseudouridine(65) synthase activity"/>
    <property type="evidence" value="ECO:0007669"/>
    <property type="project" value="UniProtKB-EC"/>
</dbReference>
<dbReference type="Gene3D" id="3.30.2350.10">
    <property type="entry name" value="Pseudouridine synthase"/>
    <property type="match status" value="1"/>
</dbReference>
<protein>
    <recommendedName>
        <fullName evidence="6">tRNA pseudouridine synthase C</fullName>
        <ecNumber evidence="5">5.4.99.26</ecNumber>
    </recommendedName>
    <alternativeName>
        <fullName evidence="8">tRNA pseudouridine(65) synthase</fullName>
    </alternativeName>
    <alternativeName>
        <fullName evidence="9">tRNA pseudouridylate synthase C</fullName>
    </alternativeName>
    <alternativeName>
        <fullName evidence="7">tRNA-uridine isomerase C</fullName>
    </alternativeName>
</protein>
<evidence type="ECO:0000256" key="8">
    <source>
        <dbReference type="ARBA" id="ARBA00041975"/>
    </source>
</evidence>
<comment type="function">
    <text evidence="4">Responsible for synthesis of pseudouridine from uracil-65 in transfer RNAs.</text>
</comment>
<evidence type="ECO:0000256" key="9">
    <source>
        <dbReference type="ARBA" id="ARBA00043049"/>
    </source>
</evidence>
<dbReference type="PANTHER" id="PTHR21600:SF56">
    <property type="entry name" value="TRNA PSEUDOURIDINE SYNTHASE C"/>
    <property type="match status" value="1"/>
</dbReference>
<name>A4BJ00_9GAMM</name>
<dbReference type="EMBL" id="AAOE01000029">
    <property type="protein sequence ID" value="EAR07933.1"/>
    <property type="molecule type" value="Genomic_DNA"/>
</dbReference>
<feature type="domain" description="Pseudouridine synthase RsuA/RluA-like" evidence="10">
    <location>
        <begin position="13"/>
        <end position="177"/>
    </location>
</feature>
<keyword evidence="1" id="KW-0819">tRNA processing</keyword>
<dbReference type="InterPro" id="IPR050188">
    <property type="entry name" value="RluA_PseudoU_synthase"/>
</dbReference>
<dbReference type="Proteomes" id="UP000005953">
    <property type="component" value="Unassembled WGS sequence"/>
</dbReference>
<dbReference type="GO" id="GO:0000455">
    <property type="term" value="P:enzyme-directed rRNA pseudouridine synthesis"/>
    <property type="evidence" value="ECO:0007669"/>
    <property type="project" value="TreeGrafter"/>
</dbReference>
<dbReference type="AlphaFoldDB" id="A4BJ00"/>